<proteinExistence type="predicted"/>
<feature type="domain" description="Luciferase-like" evidence="2">
    <location>
        <begin position="1"/>
        <end position="293"/>
    </location>
</feature>
<keyword evidence="3" id="KW-0503">Monooxygenase</keyword>
<sequence length="321" mass="33718">MRFSVLDRAHAIAGISESEVLRGVVDHARSAQALGFRRFLLAEHHAVPGLPGSQPALLATAVGAATDSIRIGTAGIMLPDHQPLIVAEQIATLEALYPARVDAGIGSSLGFTAPVRAALRQGDVAELKKRYPADLRELISYLRGDAAVTARPANEGATPVFLLAGFRSVLLAAELGLGVILGGPNQVDAARLYRENFRPGLIGAPHVILSGNVAVADTGEAARDLLIPEAWAQAKARSTGSFDSLRPLSELDESTLSARERRRIGELLDTGIHGTPAQVAARLRPLLRATGAQEILITGGMSDLAGRARSEELLAELAARA</sequence>
<dbReference type="SUPFAM" id="SSF51679">
    <property type="entry name" value="Bacterial luciferase-like"/>
    <property type="match status" value="1"/>
</dbReference>
<name>A0A6B8VMY7_9CORY</name>
<evidence type="ECO:0000256" key="1">
    <source>
        <dbReference type="ARBA" id="ARBA00007789"/>
    </source>
</evidence>
<comment type="similarity">
    <text evidence="1">To bacterial alkanal monooxygenase alpha and beta chains.</text>
</comment>
<dbReference type="InterPro" id="IPR050766">
    <property type="entry name" value="Bact_Lucif_Oxidored"/>
</dbReference>
<dbReference type="RefSeq" id="WP_156228839.1">
    <property type="nucleotide sequence ID" value="NZ_CP046453.1"/>
</dbReference>
<dbReference type="EC" id="1.14.14.3" evidence="3"/>
<dbReference type="KEGG" id="ccoe:CETAM_10690"/>
<dbReference type="Proteomes" id="UP000425178">
    <property type="component" value="Chromosome"/>
</dbReference>
<keyword evidence="3" id="KW-0560">Oxidoreductase</keyword>
<evidence type="ECO:0000259" key="2">
    <source>
        <dbReference type="Pfam" id="PF00296"/>
    </source>
</evidence>
<accession>A0A6B8VMY7</accession>
<dbReference type="AlphaFoldDB" id="A0A6B8VMY7"/>
<evidence type="ECO:0000313" key="4">
    <source>
        <dbReference type="Proteomes" id="UP000425178"/>
    </source>
</evidence>
<gene>
    <name evidence="3" type="primary">luxA3</name>
    <name evidence="3" type="ORF">CETAM_10690</name>
</gene>
<dbReference type="InterPro" id="IPR011251">
    <property type="entry name" value="Luciferase-like_dom"/>
</dbReference>
<dbReference type="PANTHER" id="PTHR30137">
    <property type="entry name" value="LUCIFERASE-LIKE MONOOXYGENASE"/>
    <property type="match status" value="1"/>
</dbReference>
<dbReference type="NCBIfam" id="TIGR03558">
    <property type="entry name" value="oxido_grp_1"/>
    <property type="match status" value="1"/>
</dbReference>
<organism evidence="3 4">
    <name type="scientific">Corynebacterium comes</name>
    <dbReference type="NCBI Taxonomy" id="2675218"/>
    <lineage>
        <taxon>Bacteria</taxon>
        <taxon>Bacillati</taxon>
        <taxon>Actinomycetota</taxon>
        <taxon>Actinomycetes</taxon>
        <taxon>Mycobacteriales</taxon>
        <taxon>Corynebacteriaceae</taxon>
        <taxon>Corynebacterium</taxon>
    </lineage>
</organism>
<dbReference type="InterPro" id="IPR019949">
    <property type="entry name" value="CmoO-like"/>
</dbReference>
<dbReference type="InterPro" id="IPR036661">
    <property type="entry name" value="Luciferase-like_sf"/>
</dbReference>
<evidence type="ECO:0000313" key="3">
    <source>
        <dbReference type="EMBL" id="QGU05383.1"/>
    </source>
</evidence>
<dbReference type="PANTHER" id="PTHR30137:SF6">
    <property type="entry name" value="LUCIFERASE-LIKE MONOOXYGENASE"/>
    <property type="match status" value="1"/>
</dbReference>
<dbReference type="EMBL" id="CP046453">
    <property type="protein sequence ID" value="QGU05383.1"/>
    <property type="molecule type" value="Genomic_DNA"/>
</dbReference>
<protein>
    <submittedName>
        <fullName evidence="3">Alkanal monooxygenase alpha chain</fullName>
        <ecNumber evidence="3">1.14.14.3</ecNumber>
    </submittedName>
</protein>
<keyword evidence="4" id="KW-1185">Reference proteome</keyword>
<reference evidence="3 4" key="1">
    <citation type="journal article" date="2021" name="Int. J. Syst. Evol. Microbiol.">
        <title>Classification of three corynebacterial strains isolated from a small paddock in North Rhine-Westphalia: proposal of &lt;i&gt;Corynebacterium kalinowskii&lt;/i&gt; sp. nov., &lt;i&gt;Corynebacterium comes&lt;/i&gt; sp. nov. and &lt;i&gt;Corynebacterium occultum&lt;/i&gt; sp. nov.</title>
        <authorList>
            <person name="Schaffert L."/>
            <person name="Ruwe M."/>
            <person name="Milse J."/>
            <person name="Hanuschka K."/>
            <person name="Ortseifen V."/>
            <person name="Droste J."/>
            <person name="Brandt D."/>
            <person name="Schl L."/>
            <person name="Kutter Y."/>
            <person name="Vinke S."/>
            <person name="Vieh P."/>
            <person name="Jacob L."/>
            <person name="L N.C."/>
            <person name="Schulte-Berndt E."/>
            <person name="Hain C."/>
            <person name="Linder M."/>
            <person name="Schmidt P."/>
            <person name="Wollenschl L."/>
            <person name="Luttermann T."/>
            <person name="Thieme E."/>
            <person name="Hassa J."/>
            <person name="Haak M."/>
            <person name="Wittchen M."/>
            <person name="Mentz A."/>
            <person name="Persicke M."/>
            <person name="Busche T."/>
            <person name="R C."/>
        </authorList>
    </citation>
    <scope>NUCLEOTIDE SEQUENCE [LARGE SCALE GENOMIC DNA]</scope>
    <source>
        <strain evidence="3 4">2019</strain>
    </source>
</reference>
<dbReference type="GO" id="GO:0005829">
    <property type="term" value="C:cytosol"/>
    <property type="evidence" value="ECO:0007669"/>
    <property type="project" value="TreeGrafter"/>
</dbReference>
<dbReference type="Gene3D" id="3.20.20.30">
    <property type="entry name" value="Luciferase-like domain"/>
    <property type="match status" value="1"/>
</dbReference>
<dbReference type="Pfam" id="PF00296">
    <property type="entry name" value="Bac_luciferase"/>
    <property type="match status" value="1"/>
</dbReference>
<dbReference type="GO" id="GO:0047646">
    <property type="term" value="F:alkanal monooxygenase (FMN-linked) activity"/>
    <property type="evidence" value="ECO:0007669"/>
    <property type="project" value="UniProtKB-EC"/>
</dbReference>